<reference evidence="4 5" key="1">
    <citation type="submission" date="2012-04" db="EMBL/GenBank/DDBJ databases">
        <title>The Genome Sequence of Bartonella koehlerae C-29.</title>
        <authorList>
            <consortium name="The Broad Institute Genome Sequencing Platform"/>
            <consortium name="The Broad Institute Genome Sequencing Center for Infectious Disease"/>
            <person name="Feldgarden M."/>
            <person name="Kirby J."/>
            <person name="Kosoy M."/>
            <person name="Birtles R."/>
            <person name="Probert W.S."/>
            <person name="Chiaraviglio L."/>
            <person name="Walker B."/>
            <person name="Young S.K."/>
            <person name="Zeng Q."/>
            <person name="Gargeya S."/>
            <person name="Fitzgerald M."/>
            <person name="Haas B."/>
            <person name="Abouelleil A."/>
            <person name="Alvarado L."/>
            <person name="Arachchi H.M."/>
            <person name="Berlin A.M."/>
            <person name="Chapman S.B."/>
            <person name="Goldberg J."/>
            <person name="Griggs A."/>
            <person name="Gujja S."/>
            <person name="Hansen M."/>
            <person name="Howarth C."/>
            <person name="Imamovic A."/>
            <person name="Larimer J."/>
            <person name="McCowen C."/>
            <person name="Montmayeur A."/>
            <person name="Murphy C."/>
            <person name="Neiman D."/>
            <person name="Pearson M."/>
            <person name="Priest M."/>
            <person name="Roberts A."/>
            <person name="Saif S."/>
            <person name="Shea T."/>
            <person name="Sisk P."/>
            <person name="Sykes S."/>
            <person name="Wortman J."/>
            <person name="Nusbaum C."/>
            <person name="Birren B."/>
        </authorList>
    </citation>
    <scope>NUCLEOTIDE SEQUENCE [LARGE SCALE GENOMIC DNA]</scope>
    <source>
        <strain evidence="4 5">C-29</strain>
    </source>
</reference>
<dbReference type="eggNOG" id="COG0566">
    <property type="taxonomic scope" value="Bacteria"/>
</dbReference>
<dbReference type="PANTHER" id="PTHR46429:SF1">
    <property type="entry name" value="23S RRNA (GUANOSINE-2'-O-)-METHYLTRANSFERASE RLMB"/>
    <property type="match status" value="1"/>
</dbReference>
<dbReference type="Proteomes" id="UP000027015">
    <property type="component" value="Unassembled WGS sequence"/>
</dbReference>
<dbReference type="GO" id="GO:0006396">
    <property type="term" value="P:RNA processing"/>
    <property type="evidence" value="ECO:0007669"/>
    <property type="project" value="InterPro"/>
</dbReference>
<evidence type="ECO:0000256" key="1">
    <source>
        <dbReference type="ARBA" id="ARBA00022603"/>
    </source>
</evidence>
<dbReference type="STRING" id="1134510.O9A_01308"/>
<sequence length="140" mass="15631">MTIWALFFVTQPPLLVNGIIIDKTSCDPLYRKSIRVSAGAVLKVPYTQGANINEIIAALNDADFHLYARYTLKQTKITKRIALILGTDGDGLSIHILKRSETARIPTVHGFDNLNIVTKSGIIFAHFSDFDKLFLKRTTL</sequence>
<dbReference type="SUPFAM" id="SSF75217">
    <property type="entry name" value="alpha/beta knot"/>
    <property type="match status" value="1"/>
</dbReference>
<name>A0A067W4N7_9HYPH</name>
<evidence type="ECO:0000313" key="4">
    <source>
        <dbReference type="EMBL" id="KEC54694.1"/>
    </source>
</evidence>
<evidence type="ECO:0000313" key="5">
    <source>
        <dbReference type="Proteomes" id="UP000027015"/>
    </source>
</evidence>
<accession>A0A067W4N7</accession>
<dbReference type="GO" id="GO:0008173">
    <property type="term" value="F:RNA methyltransferase activity"/>
    <property type="evidence" value="ECO:0007669"/>
    <property type="project" value="InterPro"/>
</dbReference>
<dbReference type="EMBL" id="AHPL01000010">
    <property type="protein sequence ID" value="KEC54694.1"/>
    <property type="molecule type" value="Genomic_DNA"/>
</dbReference>
<gene>
    <name evidence="4" type="ORF">O9A_01308</name>
</gene>
<dbReference type="PANTHER" id="PTHR46429">
    <property type="entry name" value="23S RRNA (GUANOSINE-2'-O-)-METHYLTRANSFERASE RLMB"/>
    <property type="match status" value="1"/>
</dbReference>
<keyword evidence="1" id="KW-0489">Methyltransferase</keyword>
<dbReference type="InterPro" id="IPR001537">
    <property type="entry name" value="SpoU_MeTrfase"/>
</dbReference>
<keyword evidence="5" id="KW-1185">Reference proteome</keyword>
<protein>
    <recommendedName>
        <fullName evidence="3">tRNA/rRNA methyltransferase SpoU type domain-containing protein</fullName>
    </recommendedName>
</protein>
<dbReference type="GO" id="GO:0005829">
    <property type="term" value="C:cytosol"/>
    <property type="evidence" value="ECO:0007669"/>
    <property type="project" value="TreeGrafter"/>
</dbReference>
<dbReference type="Gene3D" id="3.40.1280.10">
    <property type="match status" value="1"/>
</dbReference>
<dbReference type="GO" id="GO:0003723">
    <property type="term" value="F:RNA binding"/>
    <property type="evidence" value="ECO:0007669"/>
    <property type="project" value="InterPro"/>
</dbReference>
<dbReference type="PATRIC" id="fig|1134510.3.peg.1475"/>
<evidence type="ECO:0000256" key="2">
    <source>
        <dbReference type="ARBA" id="ARBA00022679"/>
    </source>
</evidence>
<organism evidence="4 5">
    <name type="scientific">Bartonella koehlerae C-29</name>
    <dbReference type="NCBI Taxonomy" id="1134510"/>
    <lineage>
        <taxon>Bacteria</taxon>
        <taxon>Pseudomonadati</taxon>
        <taxon>Pseudomonadota</taxon>
        <taxon>Alphaproteobacteria</taxon>
        <taxon>Hyphomicrobiales</taxon>
        <taxon>Bartonellaceae</taxon>
        <taxon>Bartonella</taxon>
    </lineage>
</organism>
<evidence type="ECO:0000259" key="3">
    <source>
        <dbReference type="Pfam" id="PF00588"/>
    </source>
</evidence>
<dbReference type="Pfam" id="PF00588">
    <property type="entry name" value="SpoU_methylase"/>
    <property type="match status" value="1"/>
</dbReference>
<dbReference type="InterPro" id="IPR029026">
    <property type="entry name" value="tRNA_m1G_MTases_N"/>
</dbReference>
<keyword evidence="2" id="KW-0808">Transferase</keyword>
<dbReference type="GO" id="GO:0032259">
    <property type="term" value="P:methylation"/>
    <property type="evidence" value="ECO:0007669"/>
    <property type="project" value="UniProtKB-KW"/>
</dbReference>
<comment type="caution">
    <text evidence="4">The sequence shown here is derived from an EMBL/GenBank/DDBJ whole genome shotgun (WGS) entry which is preliminary data.</text>
</comment>
<dbReference type="HOGENOM" id="CLU_145868_0_0_5"/>
<proteinExistence type="predicted"/>
<dbReference type="AlphaFoldDB" id="A0A067W4N7"/>
<dbReference type="InterPro" id="IPR004441">
    <property type="entry name" value="rRNA_MeTrfase_TrmH"/>
</dbReference>
<dbReference type="InterPro" id="IPR029028">
    <property type="entry name" value="Alpha/beta_knot_MTases"/>
</dbReference>
<feature type="domain" description="tRNA/rRNA methyltransferase SpoU type" evidence="3">
    <location>
        <begin position="18"/>
        <end position="123"/>
    </location>
</feature>